<accession>A0A5R9J7R5</accession>
<comment type="subcellular location">
    <subcellularLocation>
        <location evidence="1">Membrane</location>
    </subcellularLocation>
</comment>
<dbReference type="Pfam" id="PF00905">
    <property type="entry name" value="Transpeptidase"/>
    <property type="match status" value="2"/>
</dbReference>
<dbReference type="SUPFAM" id="SSF56519">
    <property type="entry name" value="Penicillin binding protein dimerisation domain"/>
    <property type="match status" value="1"/>
</dbReference>
<dbReference type="EMBL" id="VCDI01000002">
    <property type="protein sequence ID" value="TLU73660.1"/>
    <property type="molecule type" value="Genomic_DNA"/>
</dbReference>
<dbReference type="AlphaFoldDB" id="A0A5R9J7R5"/>
<evidence type="ECO:0000259" key="6">
    <source>
        <dbReference type="Pfam" id="PF03717"/>
    </source>
</evidence>
<dbReference type="PANTHER" id="PTHR30627:SF1">
    <property type="entry name" value="PEPTIDOGLYCAN D,D-TRANSPEPTIDASE FTSI"/>
    <property type="match status" value="1"/>
</dbReference>
<dbReference type="InterPro" id="IPR036138">
    <property type="entry name" value="PBP_dimer_sf"/>
</dbReference>
<keyword evidence="8" id="KW-1185">Reference proteome</keyword>
<evidence type="ECO:0000313" key="8">
    <source>
        <dbReference type="Proteomes" id="UP000305654"/>
    </source>
</evidence>
<keyword evidence="2" id="KW-0121">Carboxypeptidase</keyword>
<sequence length="704" mass="75375">MERMRVRLLSVAGGFGVLFGAVGLKLTLATVLHPMAPAPRQIAPQVPRLPTNPADPKGLMADDLSLSHVRRATVTDRNGQILAISLPMAAVFANPLELMDPKDAAQKLKAILPTLDVDDVVRRLSGKKQFVYIAREIPPEKELAINDLGIPGIYFEPGEKRRYPLGRTAAQIMGAVDVDDHGVAGVERYFDHRLTSDSKPLRLSLDVRVQAVVRDELAAAKTEFQAIGACAIVMDVRTGEVVAMVSLPDYDANLFNHATDDQRFNRAVTGMYEPGSTFKLQTAAMALQDNVAHVWDRFSTIPIHVGRYTISDMKTDHFAPWLSMPEVMAYSSNPAAAHIALDVGAKRQQDWLRAMGFFARVPIELPEAGHPIIPSVARWGQSTVMTVGFGHGVAEPPLAIVRGTAAAANGGVLVKPTLIARPEPAETQDDRQASTLFSPAGAATPAGGYQDVSAHLPLSDGPASRDNSDVVGGEAEIVPEGPKLLSDANSLLLRKMLRLVVTKGIGKSAEVPGYFVGGKTGTAEKVGARGGYLKHVNISAFTGIFPMNTPRYAVYVMLDSPMATKATHGWTTAAWNAAPTVAKIVARIGPMLSLFPAADTAAIDAALDIPMQPATPSGARELGPGNDPGDPHDEARSRQHVATRHDAKPDLERLRQTISWRDAHPARRDASDGSLKTSRDASGSLKTSRDASDGSLKTSRDASR</sequence>
<evidence type="ECO:0000313" key="7">
    <source>
        <dbReference type="EMBL" id="TLU73660.1"/>
    </source>
</evidence>
<dbReference type="GO" id="GO:0008658">
    <property type="term" value="F:penicillin binding"/>
    <property type="evidence" value="ECO:0007669"/>
    <property type="project" value="InterPro"/>
</dbReference>
<feature type="compositionally biased region" description="Polar residues" evidence="4">
    <location>
        <begin position="674"/>
        <end position="686"/>
    </location>
</feature>
<organism evidence="7 8">
    <name type="scientific">Lichenicoccus roseus</name>
    <dbReference type="NCBI Taxonomy" id="2683649"/>
    <lineage>
        <taxon>Bacteria</taxon>
        <taxon>Pseudomonadati</taxon>
        <taxon>Pseudomonadota</taxon>
        <taxon>Alphaproteobacteria</taxon>
        <taxon>Acetobacterales</taxon>
        <taxon>Acetobacteraceae</taxon>
        <taxon>Lichenicoccus</taxon>
    </lineage>
</organism>
<evidence type="ECO:0000256" key="3">
    <source>
        <dbReference type="ARBA" id="ARBA00023136"/>
    </source>
</evidence>
<feature type="domain" description="Penicillin-binding protein dimerisation" evidence="6">
    <location>
        <begin position="69"/>
        <end position="177"/>
    </location>
</feature>
<dbReference type="SUPFAM" id="SSF56601">
    <property type="entry name" value="beta-lactamase/transpeptidase-like"/>
    <property type="match status" value="1"/>
</dbReference>
<reference evidence="7 8" key="1">
    <citation type="submission" date="2019-05" db="EMBL/GenBank/DDBJ databases">
        <authorList>
            <person name="Pankratov T."/>
            <person name="Grouzdev D."/>
        </authorList>
    </citation>
    <scope>NUCLEOTIDE SEQUENCE [LARGE SCALE GENOMIC DNA]</scope>
    <source>
        <strain evidence="7 8">KEBCLARHB70R</strain>
    </source>
</reference>
<keyword evidence="2" id="KW-0378">Hydrolase</keyword>
<feature type="domain" description="Penicillin-binding protein transpeptidase" evidence="5">
    <location>
        <begin position="491"/>
        <end position="564"/>
    </location>
</feature>
<dbReference type="Pfam" id="PF03717">
    <property type="entry name" value="PBP_dimer"/>
    <property type="match status" value="1"/>
</dbReference>
<dbReference type="Proteomes" id="UP000305654">
    <property type="component" value="Unassembled WGS sequence"/>
</dbReference>
<feature type="region of interest" description="Disordered" evidence="4">
    <location>
        <begin position="611"/>
        <end position="704"/>
    </location>
</feature>
<dbReference type="GO" id="GO:0004180">
    <property type="term" value="F:carboxypeptidase activity"/>
    <property type="evidence" value="ECO:0007669"/>
    <property type="project" value="UniProtKB-KW"/>
</dbReference>
<keyword evidence="2" id="KW-0645">Protease</keyword>
<dbReference type="GO" id="GO:0005886">
    <property type="term" value="C:plasma membrane"/>
    <property type="evidence" value="ECO:0007669"/>
    <property type="project" value="TreeGrafter"/>
</dbReference>
<gene>
    <name evidence="7" type="ORF">FE263_09060</name>
</gene>
<protein>
    <submittedName>
        <fullName evidence="7">Penicillin-binding protein 2</fullName>
    </submittedName>
</protein>
<proteinExistence type="predicted"/>
<feature type="domain" description="Penicillin-binding protein transpeptidase" evidence="5">
    <location>
        <begin position="230"/>
        <end position="426"/>
    </location>
</feature>
<dbReference type="Gene3D" id="3.40.710.10">
    <property type="entry name" value="DD-peptidase/beta-lactamase superfamily"/>
    <property type="match status" value="1"/>
</dbReference>
<dbReference type="InterPro" id="IPR012338">
    <property type="entry name" value="Beta-lactam/transpept-like"/>
</dbReference>
<dbReference type="InterPro" id="IPR005311">
    <property type="entry name" value="PBP_dimer"/>
</dbReference>
<dbReference type="Gene3D" id="3.90.1310.10">
    <property type="entry name" value="Penicillin-binding protein 2a (Domain 2)"/>
    <property type="match status" value="1"/>
</dbReference>
<keyword evidence="3" id="KW-0472">Membrane</keyword>
<dbReference type="PANTHER" id="PTHR30627">
    <property type="entry name" value="PEPTIDOGLYCAN D,D-TRANSPEPTIDASE"/>
    <property type="match status" value="1"/>
</dbReference>
<feature type="compositionally biased region" description="Basic and acidic residues" evidence="4">
    <location>
        <begin position="687"/>
        <end position="704"/>
    </location>
</feature>
<feature type="compositionally biased region" description="Basic and acidic residues" evidence="4">
    <location>
        <begin position="629"/>
        <end position="671"/>
    </location>
</feature>
<dbReference type="InterPro" id="IPR050515">
    <property type="entry name" value="Beta-lactam/transpept"/>
</dbReference>
<dbReference type="Gene3D" id="3.30.450.330">
    <property type="match status" value="2"/>
</dbReference>
<dbReference type="GO" id="GO:0071555">
    <property type="term" value="P:cell wall organization"/>
    <property type="evidence" value="ECO:0007669"/>
    <property type="project" value="TreeGrafter"/>
</dbReference>
<comment type="caution">
    <text evidence="7">The sequence shown here is derived from an EMBL/GenBank/DDBJ whole genome shotgun (WGS) entry which is preliminary data.</text>
</comment>
<dbReference type="OrthoDB" id="9789078at2"/>
<name>A0A5R9J7R5_9PROT</name>
<evidence type="ECO:0000259" key="5">
    <source>
        <dbReference type="Pfam" id="PF00905"/>
    </source>
</evidence>
<dbReference type="InterPro" id="IPR001460">
    <property type="entry name" value="PCN-bd_Tpept"/>
</dbReference>
<evidence type="ECO:0000256" key="1">
    <source>
        <dbReference type="ARBA" id="ARBA00004370"/>
    </source>
</evidence>
<evidence type="ECO:0000256" key="2">
    <source>
        <dbReference type="ARBA" id="ARBA00022645"/>
    </source>
</evidence>
<feature type="region of interest" description="Disordered" evidence="4">
    <location>
        <begin position="449"/>
        <end position="470"/>
    </location>
</feature>
<evidence type="ECO:0000256" key="4">
    <source>
        <dbReference type="SAM" id="MobiDB-lite"/>
    </source>
</evidence>